<comment type="caution">
    <text evidence="1">The sequence shown here is derived from an EMBL/GenBank/DDBJ whole genome shotgun (WGS) entry which is preliminary data.</text>
</comment>
<evidence type="ECO:0000313" key="1">
    <source>
        <dbReference type="EMBL" id="KAG5632002.1"/>
    </source>
</evidence>
<dbReference type="Proteomes" id="UP000824120">
    <property type="component" value="Chromosome 1"/>
</dbReference>
<accession>A0A9J6B5W7</accession>
<protein>
    <submittedName>
        <fullName evidence="1">Uncharacterized protein</fullName>
    </submittedName>
</protein>
<dbReference type="AlphaFoldDB" id="A0A9J6B5W7"/>
<keyword evidence="2" id="KW-1185">Reference proteome</keyword>
<organism evidence="1 2">
    <name type="scientific">Solanum commersonii</name>
    <name type="common">Commerson's wild potato</name>
    <name type="synonym">Commerson's nightshade</name>
    <dbReference type="NCBI Taxonomy" id="4109"/>
    <lineage>
        <taxon>Eukaryota</taxon>
        <taxon>Viridiplantae</taxon>
        <taxon>Streptophyta</taxon>
        <taxon>Embryophyta</taxon>
        <taxon>Tracheophyta</taxon>
        <taxon>Spermatophyta</taxon>
        <taxon>Magnoliopsida</taxon>
        <taxon>eudicotyledons</taxon>
        <taxon>Gunneridae</taxon>
        <taxon>Pentapetalae</taxon>
        <taxon>asterids</taxon>
        <taxon>lamiids</taxon>
        <taxon>Solanales</taxon>
        <taxon>Solanaceae</taxon>
        <taxon>Solanoideae</taxon>
        <taxon>Solaneae</taxon>
        <taxon>Solanum</taxon>
    </lineage>
</organism>
<sequence length="91" mass="10748">MTKEDKYLEPNLLDIHLDDKQEEAMLMSNLDRGPVTDQCGSERDNDPNRVEIKDVIKEYSSFNIIFNGLIMDSKVLPLFWTKYYDLYRTPN</sequence>
<proteinExistence type="predicted"/>
<name>A0A9J6B5W7_SOLCO</name>
<evidence type="ECO:0000313" key="2">
    <source>
        <dbReference type="Proteomes" id="UP000824120"/>
    </source>
</evidence>
<reference evidence="1 2" key="1">
    <citation type="submission" date="2020-09" db="EMBL/GenBank/DDBJ databases">
        <title>De no assembly of potato wild relative species, Solanum commersonii.</title>
        <authorList>
            <person name="Cho K."/>
        </authorList>
    </citation>
    <scope>NUCLEOTIDE SEQUENCE [LARGE SCALE GENOMIC DNA]</scope>
    <source>
        <strain evidence="1">LZ3.2</strain>
        <tissue evidence="1">Leaf</tissue>
    </source>
</reference>
<gene>
    <name evidence="1" type="ORF">H5410_003719</name>
</gene>
<dbReference type="EMBL" id="JACXVP010000001">
    <property type="protein sequence ID" value="KAG5632002.1"/>
    <property type="molecule type" value="Genomic_DNA"/>
</dbReference>